<keyword evidence="2" id="KW-1185">Reference proteome</keyword>
<reference evidence="1" key="2">
    <citation type="journal article" date="2024" name="Plant">
        <title>Genomic evolution and insights into agronomic trait innovations of Sesamum species.</title>
        <authorList>
            <person name="Miao H."/>
            <person name="Wang L."/>
            <person name="Qu L."/>
            <person name="Liu H."/>
            <person name="Sun Y."/>
            <person name="Le M."/>
            <person name="Wang Q."/>
            <person name="Wei S."/>
            <person name="Zheng Y."/>
            <person name="Lin W."/>
            <person name="Duan Y."/>
            <person name="Cao H."/>
            <person name="Xiong S."/>
            <person name="Wang X."/>
            <person name="Wei L."/>
            <person name="Li C."/>
            <person name="Ma Q."/>
            <person name="Ju M."/>
            <person name="Zhao R."/>
            <person name="Li G."/>
            <person name="Mu C."/>
            <person name="Tian Q."/>
            <person name="Mei H."/>
            <person name="Zhang T."/>
            <person name="Gao T."/>
            <person name="Zhang H."/>
        </authorList>
    </citation>
    <scope>NUCLEOTIDE SEQUENCE</scope>
    <source>
        <strain evidence="1">3651</strain>
    </source>
</reference>
<sequence length="153" mass="16809">MDEADALDEDTDLFDSDYDLSAKVDDDDRLFDDFVDDRTTSDTPIDVNIEGKDKGKQVVTNEAETVQVDYQSPESILPPIPSFVNSQSAENEPQNTLPVHNPLSSLLNSPQYTNGPTMYTQLQIGQSATLRVNIRAPPPMLGAQYSVSTQASI</sequence>
<gene>
    <name evidence="1" type="ORF">Salat_0244400</name>
</gene>
<name>A0AAE1Z0J0_9LAMI</name>
<proteinExistence type="predicted"/>
<protein>
    <submittedName>
        <fullName evidence="1">Uncharacterized protein</fullName>
    </submittedName>
</protein>
<dbReference type="Proteomes" id="UP001293254">
    <property type="component" value="Unassembled WGS sequence"/>
</dbReference>
<evidence type="ECO:0000313" key="2">
    <source>
        <dbReference type="Proteomes" id="UP001293254"/>
    </source>
</evidence>
<comment type="caution">
    <text evidence="1">The sequence shown here is derived from an EMBL/GenBank/DDBJ whole genome shotgun (WGS) entry which is preliminary data.</text>
</comment>
<organism evidence="1 2">
    <name type="scientific">Sesamum alatum</name>
    <dbReference type="NCBI Taxonomy" id="300844"/>
    <lineage>
        <taxon>Eukaryota</taxon>
        <taxon>Viridiplantae</taxon>
        <taxon>Streptophyta</taxon>
        <taxon>Embryophyta</taxon>
        <taxon>Tracheophyta</taxon>
        <taxon>Spermatophyta</taxon>
        <taxon>Magnoliopsida</taxon>
        <taxon>eudicotyledons</taxon>
        <taxon>Gunneridae</taxon>
        <taxon>Pentapetalae</taxon>
        <taxon>asterids</taxon>
        <taxon>lamiids</taxon>
        <taxon>Lamiales</taxon>
        <taxon>Pedaliaceae</taxon>
        <taxon>Sesamum</taxon>
    </lineage>
</organism>
<dbReference type="EMBL" id="JACGWO010000001">
    <property type="protein sequence ID" value="KAK4439096.1"/>
    <property type="molecule type" value="Genomic_DNA"/>
</dbReference>
<evidence type="ECO:0000313" key="1">
    <source>
        <dbReference type="EMBL" id="KAK4439096.1"/>
    </source>
</evidence>
<reference evidence="1" key="1">
    <citation type="submission" date="2020-06" db="EMBL/GenBank/DDBJ databases">
        <authorList>
            <person name="Li T."/>
            <person name="Hu X."/>
            <person name="Zhang T."/>
            <person name="Song X."/>
            <person name="Zhang H."/>
            <person name="Dai N."/>
            <person name="Sheng W."/>
            <person name="Hou X."/>
            <person name="Wei L."/>
        </authorList>
    </citation>
    <scope>NUCLEOTIDE SEQUENCE</scope>
    <source>
        <strain evidence="1">3651</strain>
        <tissue evidence="1">Leaf</tissue>
    </source>
</reference>
<accession>A0AAE1Z0J0</accession>
<dbReference type="AlphaFoldDB" id="A0AAE1Z0J0"/>